<evidence type="ECO:0000313" key="2">
    <source>
        <dbReference type="Proteomes" id="UP000717696"/>
    </source>
</evidence>
<dbReference type="OrthoDB" id="1720422at2759"/>
<dbReference type="AlphaFoldDB" id="A0A9P9D3B7"/>
<protein>
    <submittedName>
        <fullName evidence="1">Uncharacterized protein</fullName>
    </submittedName>
</protein>
<reference evidence="1" key="1">
    <citation type="journal article" date="2021" name="Nat. Commun.">
        <title>Genetic determinants of endophytism in the Arabidopsis root mycobiome.</title>
        <authorList>
            <person name="Mesny F."/>
            <person name="Miyauchi S."/>
            <person name="Thiergart T."/>
            <person name="Pickel B."/>
            <person name="Atanasova L."/>
            <person name="Karlsson M."/>
            <person name="Huettel B."/>
            <person name="Barry K.W."/>
            <person name="Haridas S."/>
            <person name="Chen C."/>
            <person name="Bauer D."/>
            <person name="Andreopoulos W."/>
            <person name="Pangilinan J."/>
            <person name="LaButti K."/>
            <person name="Riley R."/>
            <person name="Lipzen A."/>
            <person name="Clum A."/>
            <person name="Drula E."/>
            <person name="Henrissat B."/>
            <person name="Kohler A."/>
            <person name="Grigoriev I.V."/>
            <person name="Martin F.M."/>
            <person name="Hacquard S."/>
        </authorList>
    </citation>
    <scope>NUCLEOTIDE SEQUENCE</scope>
    <source>
        <strain evidence="1">MPI-CAGE-AT-0021</strain>
    </source>
</reference>
<accession>A0A9P9D3B7</accession>
<dbReference type="Proteomes" id="UP000717696">
    <property type="component" value="Unassembled WGS sequence"/>
</dbReference>
<keyword evidence="2" id="KW-1185">Reference proteome</keyword>
<comment type="caution">
    <text evidence="1">The sequence shown here is derived from an EMBL/GenBank/DDBJ whole genome shotgun (WGS) entry which is preliminary data.</text>
</comment>
<proteinExistence type="predicted"/>
<organism evidence="1 2">
    <name type="scientific">Dactylonectria estremocensis</name>
    <dbReference type="NCBI Taxonomy" id="1079267"/>
    <lineage>
        <taxon>Eukaryota</taxon>
        <taxon>Fungi</taxon>
        <taxon>Dikarya</taxon>
        <taxon>Ascomycota</taxon>
        <taxon>Pezizomycotina</taxon>
        <taxon>Sordariomycetes</taxon>
        <taxon>Hypocreomycetidae</taxon>
        <taxon>Hypocreales</taxon>
        <taxon>Nectriaceae</taxon>
        <taxon>Dactylonectria</taxon>
    </lineage>
</organism>
<evidence type="ECO:0000313" key="1">
    <source>
        <dbReference type="EMBL" id="KAH7111955.1"/>
    </source>
</evidence>
<sequence>MAARPIQIPSREVRNHQSVRLNEGRLKLPYQLEKSRIPESWNEGRYTFIPSLDLPGCSGWSSFIAKVVEMKVILKLKRLETLDTQWAITTRASQQAIAHFIGSFTGLENLYLYFDGSWDPDSTFWIGMAGHHTTLRRSILDGLWKDRLQRSTILQTRFHQFASNPSSNPIGLLNTECLGLINEPTHLVRIGVFLGDFRWWWAWEEVGKSEYTRDRWGLEKDFDSSQVSVPSSSGLLVPKAYPHFESLQWATSQLDAANPKAASGYIALEKGASLSSTGETRDGLRP</sequence>
<dbReference type="EMBL" id="JAGMUU010000053">
    <property type="protein sequence ID" value="KAH7111955.1"/>
    <property type="molecule type" value="Genomic_DNA"/>
</dbReference>
<name>A0A9P9D3B7_9HYPO</name>
<gene>
    <name evidence="1" type="ORF">B0J13DRAFT_534210</name>
</gene>